<dbReference type="GO" id="GO:0000166">
    <property type="term" value="F:nucleotide binding"/>
    <property type="evidence" value="ECO:0007669"/>
    <property type="project" value="UniProtKB-KW"/>
</dbReference>
<evidence type="ECO:0000256" key="6">
    <source>
        <dbReference type="ARBA" id="ARBA00049417"/>
    </source>
</evidence>
<dbReference type="EMBL" id="QRDY01000007">
    <property type="protein sequence ID" value="RED59187.1"/>
    <property type="molecule type" value="Genomic_DNA"/>
</dbReference>
<evidence type="ECO:0000313" key="9">
    <source>
        <dbReference type="Proteomes" id="UP000256869"/>
    </source>
</evidence>
<dbReference type="SUPFAM" id="SSF109604">
    <property type="entry name" value="HD-domain/PDEase-like"/>
    <property type="match status" value="1"/>
</dbReference>
<evidence type="ECO:0000313" key="8">
    <source>
        <dbReference type="EMBL" id="RED59187.1"/>
    </source>
</evidence>
<gene>
    <name evidence="8" type="ORF">DFP95_10725</name>
</gene>
<keyword evidence="5" id="KW-0408">Iron</keyword>
<dbReference type="PROSITE" id="PS51831">
    <property type="entry name" value="HD"/>
    <property type="match status" value="1"/>
</dbReference>
<evidence type="ECO:0000256" key="5">
    <source>
        <dbReference type="ARBA" id="ARBA00023004"/>
    </source>
</evidence>
<dbReference type="InterPro" id="IPR051094">
    <property type="entry name" value="Diverse_Catalytic_Enzymes"/>
</dbReference>
<proteinExistence type="predicted"/>
<dbReference type="GO" id="GO:0046872">
    <property type="term" value="F:metal ion binding"/>
    <property type="evidence" value="ECO:0007669"/>
    <property type="project" value="UniProtKB-KW"/>
</dbReference>
<accession>A0A3D9IBX0</accession>
<dbReference type="PANTHER" id="PTHR35795:SF1">
    <property type="entry name" value="BIS(5'-NUCLEOSYL)-TETRAPHOSPHATASE, SYMMETRICAL"/>
    <property type="match status" value="1"/>
</dbReference>
<dbReference type="Gene3D" id="1.10.3210.10">
    <property type="entry name" value="Hypothetical protein af1432"/>
    <property type="match status" value="1"/>
</dbReference>
<dbReference type="NCBIfam" id="TIGR00277">
    <property type="entry name" value="HDIG"/>
    <property type="match status" value="1"/>
</dbReference>
<dbReference type="NCBIfam" id="TIGR00488">
    <property type="entry name" value="bis(5'-nucleosyl)-tetraphosphatase (symmetrical) YqeK"/>
    <property type="match status" value="1"/>
</dbReference>
<dbReference type="Proteomes" id="UP000256869">
    <property type="component" value="Unassembled WGS sequence"/>
</dbReference>
<evidence type="ECO:0000259" key="7">
    <source>
        <dbReference type="PROSITE" id="PS51831"/>
    </source>
</evidence>
<dbReference type="InterPro" id="IPR003607">
    <property type="entry name" value="HD/PDEase_dom"/>
</dbReference>
<evidence type="ECO:0000256" key="4">
    <source>
        <dbReference type="ARBA" id="ARBA00022801"/>
    </source>
</evidence>
<reference evidence="8 9" key="1">
    <citation type="submission" date="2018-07" db="EMBL/GenBank/DDBJ databases">
        <title>Genomic Encyclopedia of Type Strains, Phase III (KMG-III): the genomes of soil and plant-associated and newly described type strains.</title>
        <authorList>
            <person name="Whitman W."/>
        </authorList>
    </citation>
    <scope>NUCLEOTIDE SEQUENCE [LARGE SCALE GENOMIC DNA]</scope>
    <source>
        <strain evidence="8 9">CECT 8236</strain>
    </source>
</reference>
<keyword evidence="9" id="KW-1185">Reference proteome</keyword>
<comment type="catalytic activity">
    <reaction evidence="6">
        <text>P(1),P(4)-bis(5'-adenosyl) tetraphosphate + H2O = 2 ADP + 2 H(+)</text>
        <dbReference type="Rhea" id="RHEA:24252"/>
        <dbReference type="ChEBI" id="CHEBI:15377"/>
        <dbReference type="ChEBI" id="CHEBI:15378"/>
        <dbReference type="ChEBI" id="CHEBI:58141"/>
        <dbReference type="ChEBI" id="CHEBI:456216"/>
        <dbReference type="EC" id="3.6.1.41"/>
    </reaction>
</comment>
<dbReference type="EC" id="3.6.1.41" evidence="1"/>
<dbReference type="GO" id="GO:0008803">
    <property type="term" value="F:bis(5'-nucleosyl)-tetraphosphatase (symmetrical) activity"/>
    <property type="evidence" value="ECO:0007669"/>
    <property type="project" value="UniProtKB-EC"/>
</dbReference>
<organism evidence="8 9">
    <name type="scientific">Cohnella lupini</name>
    <dbReference type="NCBI Taxonomy" id="1294267"/>
    <lineage>
        <taxon>Bacteria</taxon>
        <taxon>Bacillati</taxon>
        <taxon>Bacillota</taxon>
        <taxon>Bacilli</taxon>
        <taxon>Bacillales</taxon>
        <taxon>Paenibacillaceae</taxon>
        <taxon>Cohnella</taxon>
    </lineage>
</organism>
<dbReference type="InterPro" id="IPR006675">
    <property type="entry name" value="HDIG_dom"/>
</dbReference>
<keyword evidence="2" id="KW-0479">Metal-binding</keyword>
<evidence type="ECO:0000256" key="2">
    <source>
        <dbReference type="ARBA" id="ARBA00022723"/>
    </source>
</evidence>
<dbReference type="SMART" id="SM00471">
    <property type="entry name" value="HDc"/>
    <property type="match status" value="1"/>
</dbReference>
<dbReference type="RefSeq" id="WP_245987648.1">
    <property type="nucleotide sequence ID" value="NZ_QRDY01000007.1"/>
</dbReference>
<name>A0A3D9IBX0_9BACL</name>
<evidence type="ECO:0000256" key="3">
    <source>
        <dbReference type="ARBA" id="ARBA00022741"/>
    </source>
</evidence>
<sequence>MMNSVLLPFAEGFIATDHTMNDVTAFFKLHNDLDTLRHTLQVAGEATRLAELYGVDPVAAEQAALLHDISNVIPIPNMLEAAEELSISILDEERKYSRIVHQKLSTAMAREIFGIDDEKILFAIECHTTFKPNASLLDRILFVADKISWNLSGEHPYLQVMRTKADGLELDAAILIYLNQVWDQRKRLKLVHPWLISAREQLLGEAELRNRAER</sequence>
<keyword evidence="4 8" id="KW-0378">Hydrolase</keyword>
<feature type="domain" description="HD" evidence="7">
    <location>
        <begin position="35"/>
        <end position="150"/>
    </location>
</feature>
<protein>
    <recommendedName>
        <fullName evidence="1">bis(5'-nucleosyl)-tetraphosphatase (symmetrical)</fullName>
        <ecNumber evidence="1">3.6.1.41</ecNumber>
    </recommendedName>
</protein>
<dbReference type="AlphaFoldDB" id="A0A3D9IBX0"/>
<comment type="caution">
    <text evidence="8">The sequence shown here is derived from an EMBL/GenBank/DDBJ whole genome shotgun (WGS) entry which is preliminary data.</text>
</comment>
<dbReference type="PANTHER" id="PTHR35795">
    <property type="entry name" value="SLR1885 PROTEIN"/>
    <property type="match status" value="1"/>
</dbReference>
<keyword evidence="3" id="KW-0547">Nucleotide-binding</keyword>
<dbReference type="Pfam" id="PF01966">
    <property type="entry name" value="HD"/>
    <property type="match status" value="1"/>
</dbReference>
<dbReference type="InterPro" id="IPR005249">
    <property type="entry name" value="YqeK"/>
</dbReference>
<dbReference type="InterPro" id="IPR006674">
    <property type="entry name" value="HD_domain"/>
</dbReference>
<evidence type="ECO:0000256" key="1">
    <source>
        <dbReference type="ARBA" id="ARBA00012506"/>
    </source>
</evidence>
<dbReference type="CDD" id="cd00077">
    <property type="entry name" value="HDc"/>
    <property type="match status" value="1"/>
</dbReference>